<comment type="subunit">
    <text evidence="6">Part of the 30S ribosomal subunit. Forms a loose heterodimer with protein S19. Forms two bridges to the 50S subunit in the 70S ribosome.</text>
</comment>
<dbReference type="SUPFAM" id="SSF46946">
    <property type="entry name" value="S13-like H2TH domain"/>
    <property type="match status" value="1"/>
</dbReference>
<evidence type="ECO:0000256" key="4">
    <source>
        <dbReference type="ARBA" id="ARBA00022980"/>
    </source>
</evidence>
<dbReference type="PROSITE" id="PS50159">
    <property type="entry name" value="RIBOSOMAL_S13_2"/>
    <property type="match status" value="1"/>
</dbReference>
<dbReference type="AlphaFoldDB" id="A0A977K9J9"/>
<keyword evidence="5 6" id="KW-0687">Ribonucleoprotein</keyword>
<keyword evidence="4 6" id="KW-0689">Ribosomal protein</keyword>
<evidence type="ECO:0000256" key="2">
    <source>
        <dbReference type="ARBA" id="ARBA00022730"/>
    </source>
</evidence>
<dbReference type="PIRSF" id="PIRSF002134">
    <property type="entry name" value="Ribosomal_S13"/>
    <property type="match status" value="1"/>
</dbReference>
<dbReference type="PANTHER" id="PTHR10871">
    <property type="entry name" value="30S RIBOSOMAL PROTEIN S13/40S RIBOSOMAL PROTEIN S18"/>
    <property type="match status" value="1"/>
</dbReference>
<evidence type="ECO:0000256" key="3">
    <source>
        <dbReference type="ARBA" id="ARBA00022884"/>
    </source>
</evidence>
<dbReference type="NCBIfam" id="TIGR03629">
    <property type="entry name" value="uS13_arch"/>
    <property type="match status" value="1"/>
</dbReference>
<dbReference type="InterPro" id="IPR018269">
    <property type="entry name" value="Ribosomal_uS13_CS"/>
</dbReference>
<dbReference type="InterPro" id="IPR027437">
    <property type="entry name" value="Rbsml_uS13_C"/>
</dbReference>
<dbReference type="InterPro" id="IPR019977">
    <property type="entry name" value="Ribosomal_uS13_archaeal"/>
</dbReference>
<dbReference type="GO" id="GO:0019843">
    <property type="term" value="F:rRNA binding"/>
    <property type="evidence" value="ECO:0007669"/>
    <property type="project" value="UniProtKB-UniRule"/>
</dbReference>
<dbReference type="InterPro" id="IPR001892">
    <property type="entry name" value="Ribosomal_uS13"/>
</dbReference>
<dbReference type="PANTHER" id="PTHR10871:SF3">
    <property type="entry name" value="SMALL RIBOSOMAL SUBUNIT PROTEIN US13"/>
    <property type="match status" value="1"/>
</dbReference>
<comment type="function">
    <text evidence="6">Located at the top of the head of the 30S subunit, it contacts several helices of the 16S rRNA. In the 70S ribosome it contacts the 23S rRNA (bridge B1a) and protein L5 of the 50S subunit (bridge B1b), connecting the 2 subunits; these bridges are implicated in subunit movement.</text>
</comment>
<gene>
    <name evidence="6" type="primary">rps13</name>
    <name evidence="8" type="ORF">IPA_05185</name>
</gene>
<dbReference type="Gene3D" id="1.10.8.50">
    <property type="match status" value="1"/>
</dbReference>
<dbReference type="Proteomes" id="UP001063698">
    <property type="component" value="Chromosome"/>
</dbReference>
<dbReference type="NCBIfam" id="NF003140">
    <property type="entry name" value="PRK04053.1"/>
    <property type="match status" value="1"/>
</dbReference>
<dbReference type="GO" id="GO:0015935">
    <property type="term" value="C:small ribosomal subunit"/>
    <property type="evidence" value="ECO:0007669"/>
    <property type="project" value="TreeGrafter"/>
</dbReference>
<name>A0A977K9J9_9CREN</name>
<evidence type="ECO:0000256" key="6">
    <source>
        <dbReference type="HAMAP-Rule" id="MF_01315"/>
    </source>
</evidence>
<sequence length="150" mass="17074">MRLAEEFKYIVRIGDTDIDGSLPAVYGLAKIKGIGYTTALAILRKLNMDPLMRLGYFSDAKIKELDEVVKDITKLGFPSWLYNRRKDYATGKDLHLIGAELVFYARQDIEREKRIRSWRGVRHALGLKVRGQRTATTGRIGMTIGVSKKK</sequence>
<evidence type="ECO:0000256" key="5">
    <source>
        <dbReference type="ARBA" id="ARBA00023274"/>
    </source>
</evidence>
<dbReference type="PROSITE" id="PS00646">
    <property type="entry name" value="RIBOSOMAL_S13_1"/>
    <property type="match status" value="1"/>
</dbReference>
<evidence type="ECO:0000313" key="9">
    <source>
        <dbReference type="Proteomes" id="UP001063698"/>
    </source>
</evidence>
<organism evidence="8 9">
    <name type="scientific">Ignicoccus pacificus DSM 13166</name>
    <dbReference type="NCBI Taxonomy" id="940294"/>
    <lineage>
        <taxon>Archaea</taxon>
        <taxon>Thermoproteota</taxon>
        <taxon>Thermoprotei</taxon>
        <taxon>Desulfurococcales</taxon>
        <taxon>Desulfurococcaceae</taxon>
        <taxon>Ignicoccus</taxon>
    </lineage>
</organism>
<dbReference type="GO" id="GO:0006412">
    <property type="term" value="P:translation"/>
    <property type="evidence" value="ECO:0007669"/>
    <property type="project" value="UniProtKB-UniRule"/>
</dbReference>
<dbReference type="Gene3D" id="4.10.910.10">
    <property type="entry name" value="30s ribosomal protein s13, domain 2"/>
    <property type="match status" value="1"/>
</dbReference>
<dbReference type="HAMAP" id="MF_01315">
    <property type="entry name" value="Ribosomal_uS13"/>
    <property type="match status" value="1"/>
</dbReference>
<accession>A0A977K9J9</accession>
<dbReference type="InterPro" id="IPR010979">
    <property type="entry name" value="Ribosomal_uS13-like_H2TH"/>
</dbReference>
<evidence type="ECO:0000256" key="1">
    <source>
        <dbReference type="ARBA" id="ARBA00008080"/>
    </source>
</evidence>
<keyword evidence="3 6" id="KW-0694">RNA-binding</keyword>
<comment type="similarity">
    <text evidence="1 6 7">Belongs to the universal ribosomal protein uS13 family.</text>
</comment>
<proteinExistence type="inferred from homology"/>
<dbReference type="EMBL" id="CP006868">
    <property type="protein sequence ID" value="UXD21532.1"/>
    <property type="molecule type" value="Genomic_DNA"/>
</dbReference>
<dbReference type="FunFam" id="4.10.910.10:FF:000002">
    <property type="entry name" value="40S ribosomal protein S18"/>
    <property type="match status" value="1"/>
</dbReference>
<keyword evidence="9" id="KW-1185">Reference proteome</keyword>
<evidence type="ECO:0000313" key="8">
    <source>
        <dbReference type="EMBL" id="UXD21532.1"/>
    </source>
</evidence>
<protein>
    <recommendedName>
        <fullName evidence="6">Small ribosomal subunit protein uS13</fullName>
    </recommendedName>
</protein>
<dbReference type="Pfam" id="PF00416">
    <property type="entry name" value="Ribosomal_S13"/>
    <property type="match status" value="1"/>
</dbReference>
<dbReference type="KEGG" id="ipc:IPA_05185"/>
<reference evidence="8" key="1">
    <citation type="submission" date="2013-11" db="EMBL/GenBank/DDBJ databases">
        <title>Comparative genomics of Ignicoccus.</title>
        <authorList>
            <person name="Podar M."/>
        </authorList>
    </citation>
    <scope>NUCLEOTIDE SEQUENCE</scope>
    <source>
        <strain evidence="8">DSM 13166</strain>
    </source>
</reference>
<dbReference type="GO" id="GO:0003735">
    <property type="term" value="F:structural constituent of ribosome"/>
    <property type="evidence" value="ECO:0007669"/>
    <property type="project" value="InterPro"/>
</dbReference>
<evidence type="ECO:0000256" key="7">
    <source>
        <dbReference type="RuleBase" id="RU003830"/>
    </source>
</evidence>
<dbReference type="GO" id="GO:0005829">
    <property type="term" value="C:cytosol"/>
    <property type="evidence" value="ECO:0007669"/>
    <property type="project" value="TreeGrafter"/>
</dbReference>
<keyword evidence="2 6" id="KW-0699">rRNA-binding</keyword>